<accession>A0ABV2AUD5</accession>
<comment type="caution">
    <text evidence="1">The sequence shown here is derived from an EMBL/GenBank/DDBJ whole genome shotgun (WGS) entry which is preliminary data.</text>
</comment>
<reference evidence="1 2" key="1">
    <citation type="journal article" date="2024" name="BMC Biol.">
        <title>Comparative genomics of Ascetosporea gives new insight into the evolutionary basis for animal parasitism in Rhizaria.</title>
        <authorList>
            <person name="Hiltunen Thoren M."/>
            <person name="Onut-Brannstrom I."/>
            <person name="Alfjorden A."/>
            <person name="Peckova H."/>
            <person name="Swords F."/>
            <person name="Hooper C."/>
            <person name="Holzer A.S."/>
            <person name="Bass D."/>
            <person name="Burki F."/>
        </authorList>
    </citation>
    <scope>NUCLEOTIDE SEQUENCE [LARGE SCALE GENOMIC DNA]</scope>
    <source>
        <strain evidence="1">20-A016</strain>
    </source>
</reference>
<gene>
    <name evidence="1" type="ORF">MHBO_004536</name>
</gene>
<dbReference type="Proteomes" id="UP001439008">
    <property type="component" value="Unassembled WGS sequence"/>
</dbReference>
<evidence type="ECO:0000313" key="2">
    <source>
        <dbReference type="Proteomes" id="UP001439008"/>
    </source>
</evidence>
<proteinExistence type="predicted"/>
<dbReference type="EMBL" id="JBDODL010004307">
    <property type="protein sequence ID" value="MES1923003.1"/>
    <property type="molecule type" value="Genomic_DNA"/>
</dbReference>
<protein>
    <submittedName>
        <fullName evidence="1">Uncharacterized protein</fullName>
    </submittedName>
</protein>
<evidence type="ECO:0000313" key="1">
    <source>
        <dbReference type="EMBL" id="MES1923003.1"/>
    </source>
</evidence>
<name>A0ABV2AUD5_9EUKA</name>
<keyword evidence="2" id="KW-1185">Reference proteome</keyword>
<organism evidence="1 2">
    <name type="scientific">Bonamia ostreae</name>
    <dbReference type="NCBI Taxonomy" id="126728"/>
    <lineage>
        <taxon>Eukaryota</taxon>
        <taxon>Sar</taxon>
        <taxon>Rhizaria</taxon>
        <taxon>Endomyxa</taxon>
        <taxon>Ascetosporea</taxon>
        <taxon>Haplosporida</taxon>
        <taxon>Bonamia</taxon>
    </lineage>
</organism>
<sequence length="116" mass="13263">MSSAYQLFGQLVCDLDIEEDLATTILDRLVEADRLDDKCDELDKLNTTLSLECRRQKRKVRLLNESFDEMKDVVKNMTKATTAVRSGTVRQVLEYSEMADRHAAKAIKLHEEAQGE</sequence>